<dbReference type="InterPro" id="IPR000059">
    <property type="entry name" value="NUDIX_hydrolase_NudL_CS"/>
</dbReference>
<dbReference type="SUPFAM" id="SSF55811">
    <property type="entry name" value="Nudix"/>
    <property type="match status" value="1"/>
</dbReference>
<dbReference type="NCBIfam" id="NF007980">
    <property type="entry name" value="PRK10707.1"/>
    <property type="match status" value="1"/>
</dbReference>
<keyword evidence="10" id="KW-1185">Reference proteome</keyword>
<dbReference type="InterPro" id="IPR000086">
    <property type="entry name" value="NUDIX_hydrolase_dom"/>
</dbReference>
<dbReference type="GO" id="GO:0030145">
    <property type="term" value="F:manganese ion binding"/>
    <property type="evidence" value="ECO:0007669"/>
    <property type="project" value="InterPro"/>
</dbReference>
<evidence type="ECO:0000256" key="7">
    <source>
        <dbReference type="ARBA" id="ARBA00023211"/>
    </source>
</evidence>
<dbReference type="PROSITE" id="PS51462">
    <property type="entry name" value="NUDIX"/>
    <property type="match status" value="1"/>
</dbReference>
<dbReference type="InterPro" id="IPR045121">
    <property type="entry name" value="CoAse"/>
</dbReference>
<proteinExistence type="inferred from homology"/>
<keyword evidence="7" id="KW-0464">Manganese</keyword>
<keyword evidence="5" id="KW-0378">Hydrolase</keyword>
<dbReference type="GO" id="GO:0010945">
    <property type="term" value="F:coenzyme A diphosphatase activity"/>
    <property type="evidence" value="ECO:0007669"/>
    <property type="project" value="InterPro"/>
</dbReference>
<dbReference type="PANTHER" id="PTHR12992">
    <property type="entry name" value="NUDIX HYDROLASE"/>
    <property type="match status" value="1"/>
</dbReference>
<sequence>MEVLGDSLMSEALEQKLRAALADTSDVAPRPMSAFELPFKMEKILTPALMRSLRPAAVLVPVIQRPSGYTVLLTRRADHLRSHKGQISFPGGRRDEEDVSVAANALREAQEEVALPPESVEVIGYLDDYPTITRYMVTPVVGIVSGEPPLFPHEAEVAELIEVPLEMVLAPDSYERKFFMQSGLKVPFFELNFGSHRIWGATAGMLWNLSQKWTAFNG</sequence>
<dbReference type="PROSITE" id="PS01293">
    <property type="entry name" value="NUDIX_COA"/>
    <property type="match status" value="1"/>
</dbReference>
<evidence type="ECO:0000256" key="2">
    <source>
        <dbReference type="ARBA" id="ARBA00001946"/>
    </source>
</evidence>
<keyword evidence="4" id="KW-0479">Metal-binding</keyword>
<dbReference type="InterPro" id="IPR015797">
    <property type="entry name" value="NUDIX_hydrolase-like_dom_sf"/>
</dbReference>
<dbReference type="AlphaFoldDB" id="A0A2T5MHM7"/>
<comment type="cofactor">
    <cofactor evidence="1">
        <name>Mn(2+)</name>
        <dbReference type="ChEBI" id="CHEBI:29035"/>
    </cofactor>
</comment>
<feature type="domain" description="Nudix hydrolase" evidence="8">
    <location>
        <begin position="53"/>
        <end position="185"/>
    </location>
</feature>
<keyword evidence="6" id="KW-0460">Magnesium</keyword>
<comment type="caution">
    <text evidence="9">The sequence shown here is derived from an EMBL/GenBank/DDBJ whole genome shotgun (WGS) entry which is preliminary data.</text>
</comment>
<dbReference type="PANTHER" id="PTHR12992:SF11">
    <property type="entry name" value="MITOCHONDRIAL COENZYME A DIPHOSPHATASE NUDT8"/>
    <property type="match status" value="1"/>
</dbReference>
<evidence type="ECO:0000256" key="4">
    <source>
        <dbReference type="ARBA" id="ARBA00022723"/>
    </source>
</evidence>
<accession>A0A2T5MHM7</accession>
<reference evidence="9 10" key="1">
    <citation type="submission" date="2018-04" db="EMBL/GenBank/DDBJ databases">
        <title>Novel species isolated from glacier.</title>
        <authorList>
            <person name="Liu Q."/>
            <person name="Xin Y.-H."/>
        </authorList>
    </citation>
    <scope>NUCLEOTIDE SEQUENCE [LARGE SCALE GENOMIC DNA]</scope>
    <source>
        <strain evidence="9 10">GT1R17</strain>
    </source>
</reference>
<name>A0A2T5MHM7_9GAMM</name>
<evidence type="ECO:0000256" key="1">
    <source>
        <dbReference type="ARBA" id="ARBA00001936"/>
    </source>
</evidence>
<evidence type="ECO:0000256" key="3">
    <source>
        <dbReference type="ARBA" id="ARBA00006506"/>
    </source>
</evidence>
<dbReference type="EMBL" id="QANS01000002">
    <property type="protein sequence ID" value="PTU32068.1"/>
    <property type="molecule type" value="Genomic_DNA"/>
</dbReference>
<dbReference type="GO" id="GO:0009132">
    <property type="term" value="P:nucleoside diphosphate metabolic process"/>
    <property type="evidence" value="ECO:0007669"/>
    <property type="project" value="InterPro"/>
</dbReference>
<evidence type="ECO:0000256" key="6">
    <source>
        <dbReference type="ARBA" id="ARBA00022842"/>
    </source>
</evidence>
<organism evidence="9 10">
    <name type="scientific">Stenotrophobium rhamnosiphilum</name>
    <dbReference type="NCBI Taxonomy" id="2029166"/>
    <lineage>
        <taxon>Bacteria</taxon>
        <taxon>Pseudomonadati</taxon>
        <taxon>Pseudomonadota</taxon>
        <taxon>Gammaproteobacteria</taxon>
        <taxon>Nevskiales</taxon>
        <taxon>Nevskiaceae</taxon>
        <taxon>Stenotrophobium</taxon>
    </lineage>
</organism>
<gene>
    <name evidence="9" type="ORF">CJD38_05180</name>
</gene>
<evidence type="ECO:0000259" key="8">
    <source>
        <dbReference type="PROSITE" id="PS51462"/>
    </source>
</evidence>
<comment type="similarity">
    <text evidence="3">Belongs to the Nudix hydrolase family. PCD1 subfamily.</text>
</comment>
<evidence type="ECO:0000256" key="5">
    <source>
        <dbReference type="ARBA" id="ARBA00022801"/>
    </source>
</evidence>
<evidence type="ECO:0000313" key="10">
    <source>
        <dbReference type="Proteomes" id="UP000244248"/>
    </source>
</evidence>
<dbReference type="Pfam" id="PF00293">
    <property type="entry name" value="NUDIX"/>
    <property type="match status" value="1"/>
</dbReference>
<comment type="cofactor">
    <cofactor evidence="2">
        <name>Mg(2+)</name>
        <dbReference type="ChEBI" id="CHEBI:18420"/>
    </cofactor>
</comment>
<dbReference type="CDD" id="cd03426">
    <property type="entry name" value="NUDIX_CoAse_Nudt7"/>
    <property type="match status" value="1"/>
</dbReference>
<dbReference type="Gene3D" id="3.90.79.10">
    <property type="entry name" value="Nucleoside Triphosphate Pyrophosphohydrolase"/>
    <property type="match status" value="1"/>
</dbReference>
<protein>
    <submittedName>
        <fullName evidence="9">CoA pyrophosphatase</fullName>
    </submittedName>
</protein>
<evidence type="ECO:0000313" key="9">
    <source>
        <dbReference type="EMBL" id="PTU32068.1"/>
    </source>
</evidence>
<dbReference type="Proteomes" id="UP000244248">
    <property type="component" value="Unassembled WGS sequence"/>
</dbReference>
<dbReference type="GO" id="GO:0000287">
    <property type="term" value="F:magnesium ion binding"/>
    <property type="evidence" value="ECO:0007669"/>
    <property type="project" value="InterPro"/>
</dbReference>